<dbReference type="Pfam" id="PF25973">
    <property type="entry name" value="BSH_CzcB"/>
    <property type="match status" value="1"/>
</dbReference>
<dbReference type="Proteomes" id="UP001238179">
    <property type="component" value="Chromosome"/>
</dbReference>
<name>A0AA48GP08_9BACT</name>
<organism evidence="5 6">
    <name type="scientific">Mesoterricola silvestris</name>
    <dbReference type="NCBI Taxonomy" id="2927979"/>
    <lineage>
        <taxon>Bacteria</taxon>
        <taxon>Pseudomonadati</taxon>
        <taxon>Acidobacteriota</taxon>
        <taxon>Holophagae</taxon>
        <taxon>Holophagales</taxon>
        <taxon>Holophagaceae</taxon>
        <taxon>Mesoterricola</taxon>
    </lineage>
</organism>
<protein>
    <submittedName>
        <fullName evidence="5">Secretion protein</fullName>
    </submittedName>
</protein>
<reference evidence="6" key="1">
    <citation type="journal article" date="2023" name="Int. J. Syst. Evol. Microbiol.">
        <title>Mesoterricola silvestris gen. nov., sp. nov., Mesoterricola sediminis sp. nov., Geothrix oryzae sp. nov., Geothrix edaphica sp. nov., Geothrix rubra sp. nov., and Geothrix limicola sp. nov., six novel members of Acidobacteriota isolated from soils.</title>
        <authorList>
            <person name="Itoh H."/>
            <person name="Sugisawa Y."/>
            <person name="Mise K."/>
            <person name="Xu Z."/>
            <person name="Kuniyasu M."/>
            <person name="Ushijima N."/>
            <person name="Kawano K."/>
            <person name="Kobayashi E."/>
            <person name="Shiratori Y."/>
            <person name="Masuda Y."/>
            <person name="Senoo K."/>
        </authorList>
    </citation>
    <scope>NUCLEOTIDE SEQUENCE [LARGE SCALE GENOMIC DNA]</scope>
    <source>
        <strain evidence="6">W79</strain>
    </source>
</reference>
<dbReference type="AlphaFoldDB" id="A0AA48GP08"/>
<dbReference type="InterPro" id="IPR058982">
    <property type="entry name" value="Beta-barrel_AprE"/>
</dbReference>
<keyword evidence="2" id="KW-1133">Transmembrane helix</keyword>
<evidence type="ECO:0000313" key="5">
    <source>
        <dbReference type="EMBL" id="BDU74937.1"/>
    </source>
</evidence>
<evidence type="ECO:0000256" key="1">
    <source>
        <dbReference type="SAM" id="Coils"/>
    </source>
</evidence>
<dbReference type="PANTHER" id="PTHR30386:SF17">
    <property type="entry name" value="ALKALINE PROTEASE SECRETION PROTEIN APRE"/>
    <property type="match status" value="1"/>
</dbReference>
<feature type="transmembrane region" description="Helical" evidence="2">
    <location>
        <begin position="33"/>
        <end position="54"/>
    </location>
</feature>
<evidence type="ECO:0000313" key="6">
    <source>
        <dbReference type="Proteomes" id="UP001238179"/>
    </source>
</evidence>
<evidence type="ECO:0000259" key="3">
    <source>
        <dbReference type="Pfam" id="PF25973"/>
    </source>
</evidence>
<feature type="coiled-coil region" evidence="1">
    <location>
        <begin position="187"/>
        <end position="221"/>
    </location>
</feature>
<keyword evidence="6" id="KW-1185">Reference proteome</keyword>
<proteinExistence type="predicted"/>
<evidence type="ECO:0000256" key="2">
    <source>
        <dbReference type="SAM" id="Phobius"/>
    </source>
</evidence>
<dbReference type="PANTHER" id="PTHR30386">
    <property type="entry name" value="MEMBRANE FUSION SUBUNIT OF EMRAB-TOLC MULTIDRUG EFFLUX PUMP"/>
    <property type="match status" value="1"/>
</dbReference>
<accession>A0AA48GP08</accession>
<keyword evidence="2" id="KW-0472">Membrane</keyword>
<dbReference type="Gene3D" id="2.40.50.100">
    <property type="match status" value="1"/>
</dbReference>
<dbReference type="InterPro" id="IPR050739">
    <property type="entry name" value="MFP"/>
</dbReference>
<evidence type="ECO:0000259" key="4">
    <source>
        <dbReference type="Pfam" id="PF26002"/>
    </source>
</evidence>
<feature type="domain" description="AprE-like beta-barrel" evidence="4">
    <location>
        <begin position="289"/>
        <end position="383"/>
    </location>
</feature>
<dbReference type="RefSeq" id="WP_316413618.1">
    <property type="nucleotide sequence ID" value="NZ_AP027080.1"/>
</dbReference>
<sequence>MDERSPHLFRAQALEHHLGGEEGRGLIRVSPPWSWALLLVFLSAFGTALLAAFLGRVEVNGRARAILRPRTGIRVVIAKVDGTVGQVEARSGQQVRAGTVLARLEAPPVQAQLLEARRQVEAVHLHFRATAARQDQGYAEQVRRLTGRMAGLGEQRRSQRQSVAALELNLKRCLILEGEGILSPARADEAREALAQAQRQLSQSDQALELASQERAALENSRQDNLWQRRQTIQNAEVRAEALGFLLGQTRLEAPEDGQVEAMLVKPGEGVRAGQALCKLIPRGAPLEVVAFLPEKDRAFVRPGDEVRLELDQLPYAEYGTLRGRVERISEDLASGFEIQEALGDTTFPGLPVFRVEVRLTDTQAVLRAGVPLRSGMLMNARFTLRRQRPITLVLDPLRKWLR</sequence>
<dbReference type="KEGG" id="msil:METEAL_41110"/>
<dbReference type="Pfam" id="PF26002">
    <property type="entry name" value="Beta-barrel_AprE"/>
    <property type="match status" value="1"/>
</dbReference>
<keyword evidence="1" id="KW-0175">Coiled coil</keyword>
<dbReference type="PRINTS" id="PR01490">
    <property type="entry name" value="RTXTOXIND"/>
</dbReference>
<dbReference type="EMBL" id="AP027080">
    <property type="protein sequence ID" value="BDU74937.1"/>
    <property type="molecule type" value="Genomic_DNA"/>
</dbReference>
<gene>
    <name evidence="5" type="ORF">METEAL_41110</name>
</gene>
<dbReference type="InterPro" id="IPR058647">
    <property type="entry name" value="BSH_CzcB-like"/>
</dbReference>
<keyword evidence="2" id="KW-0812">Transmembrane</keyword>
<dbReference type="Gene3D" id="2.40.30.170">
    <property type="match status" value="1"/>
</dbReference>
<feature type="domain" description="CzcB-like barrel-sandwich hybrid" evidence="3">
    <location>
        <begin position="74"/>
        <end position="279"/>
    </location>
</feature>